<dbReference type="Pfam" id="PF13416">
    <property type="entry name" value="SBP_bac_8"/>
    <property type="match status" value="1"/>
</dbReference>
<accession>A0A5B2XHH7</accession>
<sequence>MRRNTLTANILKAAAAGVAGALVLTACGGGGTATSGADSGKVVFWDTSGPSETPVFKKIAEACASKGGYQVDVQQVAFDQALNNYKTAAQGGQGPDVFRSEVAWVSQLAKNGLIQDLSGTDLAKDTSDFLDVPLGSTKYEGKSYGVPQVTDSLALMYNKKLLADAGVTPPKTWDELKSAAAKLGGEKSFFLNNDAYYALPFLYGAGGDLLDTSAKKIVVNSAQNVQGLQVAKGLLDAKAAQTALDPGNSYNNMQAAFSSGQVAMVVNGPWSVADYLKGDAFKDKTNLGIAPVPGATAGKGSAPVGGHDYVIRQGTKAKDSSVKFVQCMSTVESQAQVAKELGLLPTRKSAYDNADVQAQPTVTAFKPVITQAHSRPWIPEGGQLFDPLKTAYADVLAGKKDPKVALDEVAKAYKDQVVTDYAIG</sequence>
<evidence type="ECO:0000256" key="4">
    <source>
        <dbReference type="ARBA" id="ARBA00022729"/>
    </source>
</evidence>
<dbReference type="AlphaFoldDB" id="A0A5B2XHH7"/>
<gene>
    <name evidence="6" type="ORF">F0L68_13810</name>
</gene>
<keyword evidence="2" id="KW-0813">Transport</keyword>
<dbReference type="PANTHER" id="PTHR30061:SF50">
    <property type="entry name" value="MALTOSE_MALTODEXTRIN-BINDING PERIPLASMIC PROTEIN"/>
    <property type="match status" value="1"/>
</dbReference>
<dbReference type="InterPro" id="IPR006060">
    <property type="entry name" value="Maltose/Cyclodextrin-bd"/>
</dbReference>
<evidence type="ECO:0000256" key="3">
    <source>
        <dbReference type="ARBA" id="ARBA00022597"/>
    </source>
</evidence>
<dbReference type="GO" id="GO:0015768">
    <property type="term" value="P:maltose transport"/>
    <property type="evidence" value="ECO:0007669"/>
    <property type="project" value="TreeGrafter"/>
</dbReference>
<proteinExistence type="inferred from homology"/>
<feature type="chain" id="PRO_5039564910" evidence="5">
    <location>
        <begin position="22"/>
        <end position="424"/>
    </location>
</feature>
<reference evidence="6 7" key="1">
    <citation type="submission" date="2019-09" db="EMBL/GenBank/DDBJ databases">
        <title>Goodfellowia gen. nov., a new genus of the Pseudonocardineae related to Actinoalloteichus, containing Goodfellowia coeruleoviolacea gen. nov., comb. nov. gen. nov., comb. nov.</title>
        <authorList>
            <person name="Labeda D."/>
        </authorList>
    </citation>
    <scope>NUCLEOTIDE SEQUENCE [LARGE SCALE GENOMIC DNA]</scope>
    <source>
        <strain evidence="6 7">AN110305</strain>
    </source>
</reference>
<dbReference type="SUPFAM" id="SSF53850">
    <property type="entry name" value="Periplasmic binding protein-like II"/>
    <property type="match status" value="1"/>
</dbReference>
<dbReference type="PROSITE" id="PS51257">
    <property type="entry name" value="PROKAR_LIPOPROTEIN"/>
    <property type="match status" value="1"/>
</dbReference>
<dbReference type="PRINTS" id="PR00181">
    <property type="entry name" value="MALTOSEBP"/>
</dbReference>
<reference evidence="6 7" key="2">
    <citation type="submission" date="2019-09" db="EMBL/GenBank/DDBJ databases">
        <authorList>
            <person name="Jin C."/>
        </authorList>
    </citation>
    <scope>NUCLEOTIDE SEQUENCE [LARGE SCALE GENOMIC DNA]</scope>
    <source>
        <strain evidence="6 7">AN110305</strain>
    </source>
</reference>
<dbReference type="Gene3D" id="3.40.190.10">
    <property type="entry name" value="Periplasmic binding protein-like II"/>
    <property type="match status" value="2"/>
</dbReference>
<evidence type="ECO:0000256" key="5">
    <source>
        <dbReference type="SAM" id="SignalP"/>
    </source>
</evidence>
<comment type="caution">
    <text evidence="6">The sequence shown here is derived from an EMBL/GenBank/DDBJ whole genome shotgun (WGS) entry which is preliminary data.</text>
</comment>
<dbReference type="RefSeq" id="WP_149849924.1">
    <property type="nucleotide sequence ID" value="NZ_VUOB01000022.1"/>
</dbReference>
<keyword evidence="7" id="KW-1185">Reference proteome</keyword>
<name>A0A5B2XHH7_9PSEU</name>
<evidence type="ECO:0000313" key="6">
    <source>
        <dbReference type="EMBL" id="KAA2262341.1"/>
    </source>
</evidence>
<dbReference type="GO" id="GO:0042956">
    <property type="term" value="P:maltodextrin transmembrane transport"/>
    <property type="evidence" value="ECO:0007669"/>
    <property type="project" value="TreeGrafter"/>
</dbReference>
<dbReference type="EMBL" id="VUOB01000022">
    <property type="protein sequence ID" value="KAA2262341.1"/>
    <property type="molecule type" value="Genomic_DNA"/>
</dbReference>
<dbReference type="Proteomes" id="UP000323454">
    <property type="component" value="Unassembled WGS sequence"/>
</dbReference>
<evidence type="ECO:0000256" key="1">
    <source>
        <dbReference type="ARBA" id="ARBA00008520"/>
    </source>
</evidence>
<keyword evidence="3" id="KW-0762">Sugar transport</keyword>
<dbReference type="InterPro" id="IPR006059">
    <property type="entry name" value="SBP"/>
</dbReference>
<dbReference type="OrthoDB" id="9795467at2"/>
<evidence type="ECO:0000313" key="7">
    <source>
        <dbReference type="Proteomes" id="UP000323454"/>
    </source>
</evidence>
<dbReference type="GO" id="GO:1901982">
    <property type="term" value="F:maltose binding"/>
    <property type="evidence" value="ECO:0007669"/>
    <property type="project" value="TreeGrafter"/>
</dbReference>
<dbReference type="PANTHER" id="PTHR30061">
    <property type="entry name" value="MALTOSE-BINDING PERIPLASMIC PROTEIN"/>
    <property type="match status" value="1"/>
</dbReference>
<comment type="similarity">
    <text evidence="1">Belongs to the bacterial solute-binding protein 1 family.</text>
</comment>
<keyword evidence="4 5" id="KW-0732">Signal</keyword>
<dbReference type="GO" id="GO:0055052">
    <property type="term" value="C:ATP-binding cassette (ABC) transporter complex, substrate-binding subunit-containing"/>
    <property type="evidence" value="ECO:0007669"/>
    <property type="project" value="TreeGrafter"/>
</dbReference>
<organism evidence="6 7">
    <name type="scientific">Solihabitans fulvus</name>
    <dbReference type="NCBI Taxonomy" id="1892852"/>
    <lineage>
        <taxon>Bacteria</taxon>
        <taxon>Bacillati</taxon>
        <taxon>Actinomycetota</taxon>
        <taxon>Actinomycetes</taxon>
        <taxon>Pseudonocardiales</taxon>
        <taxon>Pseudonocardiaceae</taxon>
        <taxon>Solihabitans</taxon>
    </lineage>
</organism>
<feature type="signal peptide" evidence="5">
    <location>
        <begin position="1"/>
        <end position="21"/>
    </location>
</feature>
<dbReference type="GO" id="GO:0015144">
    <property type="term" value="F:carbohydrate transmembrane transporter activity"/>
    <property type="evidence" value="ECO:0007669"/>
    <property type="project" value="InterPro"/>
</dbReference>
<evidence type="ECO:0000256" key="2">
    <source>
        <dbReference type="ARBA" id="ARBA00022448"/>
    </source>
</evidence>
<protein>
    <submittedName>
        <fullName evidence="6">Extracellular solute-binding protein</fullName>
    </submittedName>
</protein>